<feature type="compositionally biased region" description="Low complexity" evidence="1">
    <location>
        <begin position="56"/>
        <end position="66"/>
    </location>
</feature>
<dbReference type="EMBL" id="JAKJXO020000001">
    <property type="protein sequence ID" value="KAL1612168.1"/>
    <property type="molecule type" value="Genomic_DNA"/>
</dbReference>
<sequence>MGHLRKGLKRKASRSDYEVSAKRVKHRSLSETSRRGWQHKTDQYNLESEIDEYQPSDTSSAKSTDSSDVEDHFDLQPHQPKRQQSERFLADPSEQEIATRARENHKRQEAVLKRLVDPRALKILHTVSKIGRQKFKRQQQPDTVDRAARRKLKAKFQAAVKKGFKVSTQPRQLYTFALQQMDGAPDQPRHSQEDDELEEGEIREGLEVPEDPQQPEQPVKRRAELIYIRDPERAEAIKEALYSRRNGTVMAAVPRAFTAIARDPWKPDYLNLDDVKKPYDRLLYTRALKHGQPYHRMPGEFTFDGVPKTKPSSSKYFSLDEDTHVARRKKRKQRADELINILPGAGRDHRPNRSPAAARSSRISASSGSIATQTTGNQESTPQSAATGSLTPTIAPITAPAAPLAAPTPANQPNQAVTTQPRFFGRRKQRESDEDIPKRSDPAKAAKLRNIWLKGEALKFRVSPTAASSSMKPPAARPDDSTRFKLSQPVKRPRPEEEAGDKSDGQPAKRARTSPVTQPGKHVGAASTIEPQEHVKTFREKQHEKRVLNALRGKENVPVAQKEKQTKTTPVTKPVDPETARLNQDASQPRKTTQAITTGAPSAHSQQQATKRPRPEDDDSTRSTKRSKPAASSGPPADRFGLSDNKSTKARGRK</sequence>
<feature type="region of interest" description="Disordered" evidence="1">
    <location>
        <begin position="463"/>
        <end position="654"/>
    </location>
</feature>
<comment type="caution">
    <text evidence="2">The sequence shown here is derived from an EMBL/GenBank/DDBJ whole genome shotgun (WGS) entry which is preliminary data.</text>
</comment>
<feature type="compositionally biased region" description="Basic and acidic residues" evidence="1">
    <location>
        <begin position="97"/>
        <end position="109"/>
    </location>
</feature>
<gene>
    <name evidence="2" type="ORF">SLS60_000392</name>
</gene>
<feature type="compositionally biased region" description="Low complexity" evidence="1">
    <location>
        <begin position="390"/>
        <end position="416"/>
    </location>
</feature>
<keyword evidence="3" id="KW-1185">Reference proteome</keyword>
<proteinExistence type="predicted"/>
<feature type="compositionally biased region" description="Basic and acidic residues" evidence="1">
    <location>
        <begin position="28"/>
        <end position="42"/>
    </location>
</feature>
<feature type="compositionally biased region" description="Low complexity" evidence="1">
    <location>
        <begin position="353"/>
        <end position="371"/>
    </location>
</feature>
<feature type="region of interest" description="Disordered" evidence="1">
    <location>
        <begin position="339"/>
        <end position="443"/>
    </location>
</feature>
<evidence type="ECO:0000313" key="2">
    <source>
        <dbReference type="EMBL" id="KAL1612168.1"/>
    </source>
</evidence>
<evidence type="ECO:0000256" key="1">
    <source>
        <dbReference type="SAM" id="MobiDB-lite"/>
    </source>
</evidence>
<reference evidence="2 3" key="1">
    <citation type="submission" date="2024-02" db="EMBL/GenBank/DDBJ databases">
        <title>De novo assembly and annotation of 12 fungi associated with fruit tree decline syndrome in Ontario, Canada.</title>
        <authorList>
            <person name="Sulman M."/>
            <person name="Ellouze W."/>
            <person name="Ilyukhin E."/>
        </authorList>
    </citation>
    <scope>NUCLEOTIDE SEQUENCE [LARGE SCALE GENOMIC DNA]</scope>
    <source>
        <strain evidence="2 3">M42-189</strain>
    </source>
</reference>
<feature type="compositionally biased region" description="Polar residues" evidence="1">
    <location>
        <begin position="581"/>
        <end position="610"/>
    </location>
</feature>
<name>A0ABR3S6P7_9PLEO</name>
<feature type="compositionally biased region" description="Polar residues" evidence="1">
    <location>
        <begin position="372"/>
        <end position="389"/>
    </location>
</feature>
<organism evidence="2 3">
    <name type="scientific">Paraconiothyrium brasiliense</name>
    <dbReference type="NCBI Taxonomy" id="300254"/>
    <lineage>
        <taxon>Eukaryota</taxon>
        <taxon>Fungi</taxon>
        <taxon>Dikarya</taxon>
        <taxon>Ascomycota</taxon>
        <taxon>Pezizomycotina</taxon>
        <taxon>Dothideomycetes</taxon>
        <taxon>Pleosporomycetidae</taxon>
        <taxon>Pleosporales</taxon>
        <taxon>Massarineae</taxon>
        <taxon>Didymosphaeriaceae</taxon>
        <taxon>Paraconiothyrium</taxon>
    </lineage>
</organism>
<feature type="region of interest" description="Disordered" evidence="1">
    <location>
        <begin position="1"/>
        <end position="109"/>
    </location>
</feature>
<protein>
    <submittedName>
        <fullName evidence="2">Uncharacterized protein</fullName>
    </submittedName>
</protein>
<dbReference type="Proteomes" id="UP001521785">
    <property type="component" value="Unassembled WGS sequence"/>
</dbReference>
<feature type="compositionally biased region" description="Basic and acidic residues" evidence="1">
    <location>
        <begin position="531"/>
        <end position="566"/>
    </location>
</feature>
<feature type="compositionally biased region" description="Basic and acidic residues" evidence="1">
    <location>
        <begin position="493"/>
        <end position="504"/>
    </location>
</feature>
<feature type="compositionally biased region" description="Basic residues" evidence="1">
    <location>
        <begin position="1"/>
        <end position="12"/>
    </location>
</feature>
<accession>A0ABR3S6P7</accession>
<evidence type="ECO:0000313" key="3">
    <source>
        <dbReference type="Proteomes" id="UP001521785"/>
    </source>
</evidence>